<keyword evidence="3" id="KW-1185">Reference proteome</keyword>
<feature type="region of interest" description="Disordered" evidence="1">
    <location>
        <begin position="1"/>
        <end position="173"/>
    </location>
</feature>
<evidence type="ECO:0000313" key="2">
    <source>
        <dbReference type="EMBL" id="KAK8048418.1"/>
    </source>
</evidence>
<dbReference type="EMBL" id="JAQQWL010000011">
    <property type="protein sequence ID" value="KAK8048418.1"/>
    <property type="molecule type" value="Genomic_DNA"/>
</dbReference>
<proteinExistence type="predicted"/>
<name>A0ABR1TP28_9PEZI</name>
<feature type="compositionally biased region" description="Polar residues" evidence="1">
    <location>
        <begin position="141"/>
        <end position="173"/>
    </location>
</feature>
<evidence type="ECO:0000313" key="3">
    <source>
        <dbReference type="Proteomes" id="UP001480595"/>
    </source>
</evidence>
<reference evidence="2 3" key="1">
    <citation type="submission" date="2023-01" db="EMBL/GenBank/DDBJ databases">
        <title>Analysis of 21 Apiospora genomes using comparative genomics revels a genus with tremendous synthesis potential of carbohydrate active enzymes and secondary metabolites.</title>
        <authorList>
            <person name="Sorensen T."/>
        </authorList>
    </citation>
    <scope>NUCLEOTIDE SEQUENCE [LARGE SCALE GENOMIC DNA]</scope>
    <source>
        <strain evidence="2 3">CBS 135458</strain>
    </source>
</reference>
<dbReference type="Proteomes" id="UP001480595">
    <property type="component" value="Unassembled WGS sequence"/>
</dbReference>
<protein>
    <submittedName>
        <fullName evidence="2">Uncharacterized protein</fullName>
    </submittedName>
</protein>
<dbReference type="RefSeq" id="XP_066710667.1">
    <property type="nucleotide sequence ID" value="XM_066861557.1"/>
</dbReference>
<evidence type="ECO:0000256" key="1">
    <source>
        <dbReference type="SAM" id="MobiDB-lite"/>
    </source>
</evidence>
<feature type="compositionally biased region" description="Basic and acidic residues" evidence="1">
    <location>
        <begin position="112"/>
        <end position="121"/>
    </location>
</feature>
<dbReference type="GeneID" id="92094620"/>
<gene>
    <name evidence="2" type="ORF">PG994_010148</name>
</gene>
<sequence length="195" mass="21226">MLRIDPRSQAPGPGGNAETDPPYTNDRVGPEVESQEPTLTFAYPDNNKTPQPTRRASRPSVDASIFSSHHQHRRQQTAPSLSPLRISHRAHSPPPRGHIRQSSDMGYTGDGRPARRPENASEKLVGSPDGNSTPPPEVTLTPDTDLTPRSRQGLSPMSTAPKSVSPAPSTQSRFGFFSSLYQPLEQWAIAYASPN</sequence>
<accession>A0ABR1TP28</accession>
<organism evidence="2 3">
    <name type="scientific">Apiospora phragmitis</name>
    <dbReference type="NCBI Taxonomy" id="2905665"/>
    <lineage>
        <taxon>Eukaryota</taxon>
        <taxon>Fungi</taxon>
        <taxon>Dikarya</taxon>
        <taxon>Ascomycota</taxon>
        <taxon>Pezizomycotina</taxon>
        <taxon>Sordariomycetes</taxon>
        <taxon>Xylariomycetidae</taxon>
        <taxon>Amphisphaeriales</taxon>
        <taxon>Apiosporaceae</taxon>
        <taxon>Apiospora</taxon>
    </lineage>
</organism>
<comment type="caution">
    <text evidence="2">The sequence shown here is derived from an EMBL/GenBank/DDBJ whole genome shotgun (WGS) entry which is preliminary data.</text>
</comment>